<reference evidence="1" key="1">
    <citation type="submission" date="2023-06" db="EMBL/GenBank/DDBJ databases">
        <authorList>
            <person name="Zeman M."/>
            <person name="Kubasova T."/>
            <person name="Jahodarova E."/>
            <person name="Nykrynova M."/>
            <person name="Rychlik I."/>
        </authorList>
    </citation>
    <scope>NUCLEOTIDE SEQUENCE</scope>
    <source>
        <strain evidence="1">15_COKtk</strain>
    </source>
</reference>
<evidence type="ECO:0000313" key="2">
    <source>
        <dbReference type="Proteomes" id="UP001168505"/>
    </source>
</evidence>
<dbReference type="EMBL" id="JAUEIR010000002">
    <property type="protein sequence ID" value="MDN0068737.1"/>
    <property type="molecule type" value="Genomic_DNA"/>
</dbReference>
<dbReference type="Proteomes" id="UP001168505">
    <property type="component" value="Unassembled WGS sequence"/>
</dbReference>
<sequence>MRYVTEDDLRGAYAAEPFARYALPADAKLTPSARQFLVDFRIDVVGDGAAAAPHAAAKDAPGDADTAVPAAAAPVSRGALLDDVRLLGAKLRLLAHRALGVDAELARACDELGHAWLHGLMVADAEAPRADGAAGAKGPCAPLEPALLAPVHPLYFEAAVIDAELARAMRFWDAACADLDQEGRHAVRAWLGAAGGLRATIAACAARAEKEAYRG</sequence>
<accession>A0AAW7K0I0</accession>
<evidence type="ECO:0008006" key="3">
    <source>
        <dbReference type="Google" id="ProtNLM"/>
    </source>
</evidence>
<name>A0AAW7K0I0_9ACTN</name>
<proteinExistence type="predicted"/>
<dbReference type="RefSeq" id="WP_273356607.1">
    <property type="nucleotide sequence ID" value="NZ_JAUEIR010000002.1"/>
</dbReference>
<reference evidence="1" key="2">
    <citation type="submission" date="2023-08" db="EMBL/GenBank/DDBJ databases">
        <title>Identification and characterization of horizontal gene transfer across gut microbiota members of farm animals based on homology search.</title>
        <authorList>
            <person name="Schwarzerova J."/>
            <person name="Nykrynova M."/>
            <person name="Jureckova K."/>
            <person name="Cejkova D."/>
            <person name="Rychlik I."/>
        </authorList>
    </citation>
    <scope>NUCLEOTIDE SEQUENCE</scope>
    <source>
        <strain evidence="1">15_COKtk</strain>
    </source>
</reference>
<organism evidence="1 2">
    <name type="scientific">Collinsella ihumii</name>
    <dbReference type="NCBI Taxonomy" id="1720204"/>
    <lineage>
        <taxon>Bacteria</taxon>
        <taxon>Bacillati</taxon>
        <taxon>Actinomycetota</taxon>
        <taxon>Coriobacteriia</taxon>
        <taxon>Coriobacteriales</taxon>
        <taxon>Coriobacteriaceae</taxon>
        <taxon>Collinsella</taxon>
    </lineage>
</organism>
<comment type="caution">
    <text evidence="1">The sequence shown here is derived from an EMBL/GenBank/DDBJ whole genome shotgun (WGS) entry which is preliminary data.</text>
</comment>
<gene>
    <name evidence="1" type="ORF">QVN40_03340</name>
</gene>
<evidence type="ECO:0000313" key="1">
    <source>
        <dbReference type="EMBL" id="MDN0068737.1"/>
    </source>
</evidence>
<dbReference type="AlphaFoldDB" id="A0AAW7K0I0"/>
<protein>
    <recommendedName>
        <fullName evidence="3">ImmA/IrrE family metallo-endopeptidase</fullName>
    </recommendedName>
</protein>